<dbReference type="InterPro" id="IPR000383">
    <property type="entry name" value="Xaa-Pro-like_dom"/>
</dbReference>
<name>A0A3S4PYB8_9STRE</name>
<accession>A0A3S4PYB8</accession>
<organism evidence="5 6">
    <name type="scientific">Streptococcus viridans</name>
    <dbReference type="NCBI Taxonomy" id="78535"/>
    <lineage>
        <taxon>Bacteria</taxon>
        <taxon>Bacillati</taxon>
        <taxon>Bacillota</taxon>
        <taxon>Bacilli</taxon>
        <taxon>Lactobacillales</taxon>
        <taxon>Streptococcaceae</taxon>
        <taxon>Streptococcus</taxon>
    </lineage>
</organism>
<dbReference type="InterPro" id="IPR008979">
    <property type="entry name" value="Galactose-bd-like_sf"/>
</dbReference>
<dbReference type="Gene3D" id="3.40.50.1820">
    <property type="entry name" value="alpha/beta hydrolase"/>
    <property type="match status" value="1"/>
</dbReference>
<evidence type="ECO:0000313" key="5">
    <source>
        <dbReference type="EMBL" id="VED67440.1"/>
    </source>
</evidence>
<dbReference type="Proteomes" id="UP000270025">
    <property type="component" value="Chromosome"/>
</dbReference>
<dbReference type="GO" id="GO:0008239">
    <property type="term" value="F:dipeptidyl-peptidase activity"/>
    <property type="evidence" value="ECO:0007669"/>
    <property type="project" value="UniProtKB-EC"/>
</dbReference>
<feature type="chain" id="PRO_5039034034" evidence="3">
    <location>
        <begin position="22"/>
        <end position="995"/>
    </location>
</feature>
<dbReference type="RefSeq" id="WP_126404448.1">
    <property type="nucleotide sequence ID" value="NZ_LR134266.1"/>
</dbReference>
<dbReference type="SUPFAM" id="SSF49785">
    <property type="entry name" value="Galactose-binding domain-like"/>
    <property type="match status" value="1"/>
</dbReference>
<dbReference type="Gene3D" id="1.10.246.70">
    <property type="match status" value="1"/>
</dbReference>
<evidence type="ECO:0000256" key="2">
    <source>
        <dbReference type="SAM" id="MobiDB-lite"/>
    </source>
</evidence>
<sequence length="995" mass="111700">MRKKKLTFIFSALLLSPIVIANQVQADEQAEKPIEAVAELVRSPETISKENSQTNAQSETASLNSVVEADAEEERPVEVDASKLTETDDTLGGLPKPLSVSETSGKLSSLIENPNVANQNLTIGETADELLKWAEAKPDQTGATIDDRLEFAKSLGMIPDGVGKDEPVQNLNHMISIAKKLREAYRAEKKEPLILNGKTQPIFPFTPGDVETGYSNEKSDIVRFVVYVESDYDTDGDGKRDLIKTFVQLPKAVANGDFKASTIYEASPYVAGTTNKETLGEIGLKEEGEFDNKNLYRYVDPRRQTGSTTTLEHAKKADSKDWYYKNPNESDATFTRYDYENINWYNYFLVRGYAVVTTSGLGSYQSEGINTTGSDLEVAGYKSVIEWLNGKRVAYTDKTSNIAIKADWSNGKVGMTGLSWAGTTTFGVAATGVEGLKTIVPAAGIASWYDYYNSQGTTFNVGPYRDLSHLSVYVSNRILDPADWNKIKEDYARYITQLNRDQHKHGYNYSDIWKNRDYTLHPEKFKASALVMHGLNDDNVRTKHFDLMYQTLKKAGQPVKLYLYQGDHIYPVNKRFGIKEGQQSVSDLLNLWFSHYLYDAENQVESLPEVTVSNNYDPSKWEHYSSWESSNQLTLKTLSRREEETIDNDYYGAGMDWTNRDSHTTKQSSTANALFAAEATEDVTIKGHIPVHFQAALAKLTNQEIKDYQVNVQLVDLSDEEFDVASNKITYDEAGYKYQEMPLNTLSESGYWMGSNLKNIANKQFGTIKTKYKVISSGWINLANPDAGYASASSSSSIDPKLGEFRNYTVYLQPNLYTVKKGHKLGLVFTTFDSNYVWTDDPYSYRLKTRSIVAEIPTVQKSSLRYAWYVPNEKDEAYQVLPLVEEPLPEYPLDPLVPSVNQKEQMPNKDYTPYNSGSLAVESSKKDMLAPLAVNYQQETPETVDEDLPQVSSTRKEGLYLPQTGMTTNFEVTSSVLGIVLLVGMGIVQLKEREN</sequence>
<feature type="domain" description="Xaa-Pro dipeptidyl-peptidase C-terminal" evidence="4">
    <location>
        <begin position="590"/>
        <end position="865"/>
    </location>
</feature>
<evidence type="ECO:0000256" key="1">
    <source>
        <dbReference type="ARBA" id="ARBA00022801"/>
    </source>
</evidence>
<proteinExistence type="predicted"/>
<protein>
    <submittedName>
        <fullName evidence="5">LPXTG cell wall surface protein</fullName>
        <ecNumber evidence="5">3.4.14.11</ecNumber>
    </submittedName>
</protein>
<evidence type="ECO:0000313" key="6">
    <source>
        <dbReference type="Proteomes" id="UP000270025"/>
    </source>
</evidence>
<reference evidence="5 6" key="1">
    <citation type="submission" date="2018-12" db="EMBL/GenBank/DDBJ databases">
        <authorList>
            <consortium name="Pathogen Informatics"/>
        </authorList>
    </citation>
    <scope>NUCLEOTIDE SEQUENCE [LARGE SCALE GENOMIC DNA]</scope>
    <source>
        <strain evidence="5 6">NCTC3166</strain>
    </source>
</reference>
<evidence type="ECO:0000259" key="4">
    <source>
        <dbReference type="SMART" id="SM00939"/>
    </source>
</evidence>
<dbReference type="Pfam" id="PF08530">
    <property type="entry name" value="PepX_C"/>
    <property type="match status" value="1"/>
</dbReference>
<dbReference type="EC" id="3.4.14.11" evidence="5"/>
<dbReference type="InterPro" id="IPR013736">
    <property type="entry name" value="Xaa-Pro_dipept_C"/>
</dbReference>
<feature type="compositionally biased region" description="Polar residues" evidence="2">
    <location>
        <begin position="45"/>
        <end position="65"/>
    </location>
</feature>
<feature type="region of interest" description="Disordered" evidence="2">
    <location>
        <begin position="45"/>
        <end position="99"/>
    </location>
</feature>
<keyword evidence="6" id="KW-1185">Reference proteome</keyword>
<keyword evidence="3" id="KW-0732">Signal</keyword>
<gene>
    <name evidence="5" type="primary">pepX_1</name>
    <name evidence="5" type="ORF">NCTC3166_01264</name>
</gene>
<feature type="compositionally biased region" description="Basic and acidic residues" evidence="2">
    <location>
        <begin position="74"/>
        <end position="86"/>
    </location>
</feature>
<evidence type="ECO:0000256" key="3">
    <source>
        <dbReference type="SAM" id="SignalP"/>
    </source>
</evidence>
<dbReference type="Gene3D" id="2.60.120.260">
    <property type="entry name" value="Galactose-binding domain-like"/>
    <property type="match status" value="1"/>
</dbReference>
<dbReference type="SUPFAM" id="SSF53474">
    <property type="entry name" value="alpha/beta-Hydrolases"/>
    <property type="match status" value="1"/>
</dbReference>
<feature type="signal peptide" evidence="3">
    <location>
        <begin position="1"/>
        <end position="21"/>
    </location>
</feature>
<dbReference type="Pfam" id="PF02129">
    <property type="entry name" value="Peptidase_S15"/>
    <property type="match status" value="1"/>
</dbReference>
<dbReference type="SMART" id="SM00939">
    <property type="entry name" value="PepX_C"/>
    <property type="match status" value="1"/>
</dbReference>
<keyword evidence="1 5" id="KW-0378">Hydrolase</keyword>
<dbReference type="AlphaFoldDB" id="A0A3S4PYB8"/>
<dbReference type="EMBL" id="LR134266">
    <property type="protein sequence ID" value="VED67440.1"/>
    <property type="molecule type" value="Genomic_DNA"/>
</dbReference>
<dbReference type="KEGG" id="svf:NCTC3166_01264"/>
<dbReference type="InterPro" id="IPR029058">
    <property type="entry name" value="AB_hydrolase_fold"/>
</dbReference>